<proteinExistence type="predicted"/>
<dbReference type="PANTHER" id="PTHR15654:SF1">
    <property type="entry name" value="COILED-COIL DOMAIN-CONTAINING PROTEIN 96"/>
    <property type="match status" value="1"/>
</dbReference>
<dbReference type="OMA" id="ITKHNRE"/>
<feature type="region of interest" description="Disordered" evidence="4">
    <location>
        <begin position="192"/>
        <end position="211"/>
    </location>
</feature>
<feature type="region of interest" description="Disordered" evidence="4">
    <location>
        <begin position="76"/>
        <end position="173"/>
    </location>
</feature>
<dbReference type="PhylomeDB" id="B3NRN2"/>
<reference evidence="6 7" key="1">
    <citation type="journal article" date="2007" name="Nature">
        <title>Evolution of genes and genomes on the Drosophila phylogeny.</title>
        <authorList>
            <consortium name="Drosophila 12 Genomes Consortium"/>
            <person name="Clark A.G."/>
            <person name="Eisen M.B."/>
            <person name="Smith D.R."/>
            <person name="Bergman C.M."/>
            <person name="Oliver B."/>
            <person name="Markow T.A."/>
            <person name="Kaufman T.C."/>
            <person name="Kellis M."/>
            <person name="Gelbart W."/>
            <person name="Iyer V.N."/>
            <person name="Pollard D.A."/>
            <person name="Sackton T.B."/>
            <person name="Larracuente A.M."/>
            <person name="Singh N.D."/>
            <person name="Abad J.P."/>
            <person name="Abt D.N."/>
            <person name="Adryan B."/>
            <person name="Aguade M."/>
            <person name="Akashi H."/>
            <person name="Anderson W.W."/>
            <person name="Aquadro C.F."/>
            <person name="Ardell D.H."/>
            <person name="Arguello R."/>
            <person name="Artieri C.G."/>
            <person name="Barbash D.A."/>
            <person name="Barker D."/>
            <person name="Barsanti P."/>
            <person name="Batterham P."/>
            <person name="Batzoglou S."/>
            <person name="Begun D."/>
            <person name="Bhutkar A."/>
            <person name="Blanco E."/>
            <person name="Bosak S.A."/>
            <person name="Bradley R.K."/>
            <person name="Brand A.D."/>
            <person name="Brent M.R."/>
            <person name="Brooks A.N."/>
            <person name="Brown R.H."/>
            <person name="Butlin R.K."/>
            <person name="Caggese C."/>
            <person name="Calvi B.R."/>
            <person name="Bernardo de Carvalho A."/>
            <person name="Caspi A."/>
            <person name="Castrezana S."/>
            <person name="Celniker S.E."/>
            <person name="Chang J.L."/>
            <person name="Chapple C."/>
            <person name="Chatterji S."/>
            <person name="Chinwalla A."/>
            <person name="Civetta A."/>
            <person name="Clifton S.W."/>
            <person name="Comeron J.M."/>
            <person name="Costello J.C."/>
            <person name="Coyne J.A."/>
            <person name="Daub J."/>
            <person name="David R.G."/>
            <person name="Delcher A.L."/>
            <person name="Delehaunty K."/>
            <person name="Do C.B."/>
            <person name="Ebling H."/>
            <person name="Edwards K."/>
            <person name="Eickbush T."/>
            <person name="Evans J.D."/>
            <person name="Filipski A."/>
            <person name="Findeiss S."/>
            <person name="Freyhult E."/>
            <person name="Fulton L."/>
            <person name="Fulton R."/>
            <person name="Garcia A.C."/>
            <person name="Gardiner A."/>
            <person name="Garfield D.A."/>
            <person name="Garvin B.E."/>
            <person name="Gibson G."/>
            <person name="Gilbert D."/>
            <person name="Gnerre S."/>
            <person name="Godfrey J."/>
            <person name="Good R."/>
            <person name="Gotea V."/>
            <person name="Gravely B."/>
            <person name="Greenberg A.J."/>
            <person name="Griffiths-Jones S."/>
            <person name="Gross S."/>
            <person name="Guigo R."/>
            <person name="Gustafson E.A."/>
            <person name="Haerty W."/>
            <person name="Hahn M.W."/>
            <person name="Halligan D.L."/>
            <person name="Halpern A.L."/>
            <person name="Halter G.M."/>
            <person name="Han M.V."/>
            <person name="Heger A."/>
            <person name="Hillier L."/>
            <person name="Hinrichs A.S."/>
            <person name="Holmes I."/>
            <person name="Hoskins R.A."/>
            <person name="Hubisz M.J."/>
            <person name="Hultmark D."/>
            <person name="Huntley M.A."/>
            <person name="Jaffe D.B."/>
            <person name="Jagadeeshan S."/>
            <person name="Jeck W.R."/>
            <person name="Johnson J."/>
            <person name="Jones C.D."/>
            <person name="Jordan W.C."/>
            <person name="Karpen G.H."/>
            <person name="Kataoka E."/>
            <person name="Keightley P.D."/>
            <person name="Kheradpour P."/>
            <person name="Kirkness E.F."/>
            <person name="Koerich L.B."/>
            <person name="Kristiansen K."/>
            <person name="Kudrna D."/>
            <person name="Kulathinal R.J."/>
            <person name="Kumar S."/>
            <person name="Kwok R."/>
            <person name="Lander E."/>
            <person name="Langley C.H."/>
            <person name="Lapoint R."/>
            <person name="Lazzaro B.P."/>
            <person name="Lee S.J."/>
            <person name="Levesque L."/>
            <person name="Li R."/>
            <person name="Lin C.F."/>
            <person name="Lin M.F."/>
            <person name="Lindblad-Toh K."/>
            <person name="Llopart A."/>
            <person name="Long M."/>
            <person name="Low L."/>
            <person name="Lozovsky E."/>
            <person name="Lu J."/>
            <person name="Luo M."/>
            <person name="Machado C.A."/>
            <person name="Makalowski W."/>
            <person name="Marzo M."/>
            <person name="Matsuda M."/>
            <person name="Matzkin L."/>
            <person name="McAllister B."/>
            <person name="McBride C.S."/>
            <person name="McKernan B."/>
            <person name="McKernan K."/>
            <person name="Mendez-Lago M."/>
            <person name="Minx P."/>
            <person name="Mollenhauer M.U."/>
            <person name="Montooth K."/>
            <person name="Mount S.M."/>
            <person name="Mu X."/>
            <person name="Myers E."/>
            <person name="Negre B."/>
            <person name="Newfeld S."/>
            <person name="Nielsen R."/>
            <person name="Noor M.A."/>
            <person name="O'Grady P."/>
            <person name="Pachter L."/>
            <person name="Papaceit M."/>
            <person name="Parisi M.J."/>
            <person name="Parisi M."/>
            <person name="Parts L."/>
            <person name="Pedersen J.S."/>
            <person name="Pesole G."/>
            <person name="Phillippy A.M."/>
            <person name="Ponting C.P."/>
            <person name="Pop M."/>
            <person name="Porcelli D."/>
            <person name="Powell J.R."/>
            <person name="Prohaska S."/>
            <person name="Pruitt K."/>
            <person name="Puig M."/>
            <person name="Quesneville H."/>
            <person name="Ram K.R."/>
            <person name="Rand D."/>
            <person name="Rasmussen M.D."/>
            <person name="Reed L.K."/>
            <person name="Reenan R."/>
            <person name="Reily A."/>
            <person name="Remington K.A."/>
            <person name="Rieger T.T."/>
            <person name="Ritchie M.G."/>
            <person name="Robin C."/>
            <person name="Rogers Y.H."/>
            <person name="Rohde C."/>
            <person name="Rozas J."/>
            <person name="Rubenfield M.J."/>
            <person name="Ruiz A."/>
            <person name="Russo S."/>
            <person name="Salzberg S.L."/>
            <person name="Sanchez-Gracia A."/>
            <person name="Saranga D.J."/>
            <person name="Sato H."/>
            <person name="Schaeffer S.W."/>
            <person name="Schatz M.C."/>
            <person name="Schlenke T."/>
            <person name="Schwartz R."/>
            <person name="Segarra C."/>
            <person name="Singh R.S."/>
            <person name="Sirot L."/>
            <person name="Sirota M."/>
            <person name="Sisneros N.B."/>
            <person name="Smith C.D."/>
            <person name="Smith T.F."/>
            <person name="Spieth J."/>
            <person name="Stage D.E."/>
            <person name="Stark A."/>
            <person name="Stephan W."/>
            <person name="Strausberg R.L."/>
            <person name="Strempel S."/>
            <person name="Sturgill D."/>
            <person name="Sutton G."/>
            <person name="Sutton G.G."/>
            <person name="Tao W."/>
            <person name="Teichmann S."/>
            <person name="Tobari Y.N."/>
            <person name="Tomimura Y."/>
            <person name="Tsolas J.M."/>
            <person name="Valente V.L."/>
            <person name="Venter E."/>
            <person name="Venter J.C."/>
            <person name="Vicario S."/>
            <person name="Vieira F.G."/>
            <person name="Vilella A.J."/>
            <person name="Villasante A."/>
            <person name="Walenz B."/>
            <person name="Wang J."/>
            <person name="Wasserman M."/>
            <person name="Watts T."/>
            <person name="Wilson D."/>
            <person name="Wilson R.K."/>
            <person name="Wing R.A."/>
            <person name="Wolfner M.F."/>
            <person name="Wong A."/>
            <person name="Wong G.K."/>
            <person name="Wu C.I."/>
            <person name="Wu G."/>
            <person name="Yamamoto D."/>
            <person name="Yang H.P."/>
            <person name="Yang S.P."/>
            <person name="Yorke J.A."/>
            <person name="Yoshida K."/>
            <person name="Zdobnov E."/>
            <person name="Zhang P."/>
            <person name="Zhang Y."/>
            <person name="Zimin A.V."/>
            <person name="Baldwin J."/>
            <person name="Abdouelleil A."/>
            <person name="Abdulkadir J."/>
            <person name="Abebe A."/>
            <person name="Abera B."/>
            <person name="Abreu J."/>
            <person name="Acer S.C."/>
            <person name="Aftuck L."/>
            <person name="Alexander A."/>
            <person name="An P."/>
            <person name="Anderson E."/>
            <person name="Anderson S."/>
            <person name="Arachi H."/>
            <person name="Azer M."/>
            <person name="Bachantsang P."/>
            <person name="Barry A."/>
            <person name="Bayul T."/>
            <person name="Berlin A."/>
            <person name="Bessette D."/>
            <person name="Bloom T."/>
            <person name="Blye J."/>
            <person name="Boguslavskiy L."/>
            <person name="Bonnet C."/>
            <person name="Boukhgalter B."/>
            <person name="Bourzgui I."/>
            <person name="Brown A."/>
            <person name="Cahill P."/>
            <person name="Channer S."/>
            <person name="Cheshatsang Y."/>
            <person name="Chuda L."/>
            <person name="Citroen M."/>
            <person name="Collymore A."/>
            <person name="Cooke P."/>
            <person name="Costello M."/>
            <person name="D'Aco K."/>
            <person name="Daza R."/>
            <person name="De Haan G."/>
            <person name="DeGray S."/>
            <person name="DeMaso C."/>
            <person name="Dhargay N."/>
            <person name="Dooley K."/>
            <person name="Dooley E."/>
            <person name="Doricent M."/>
            <person name="Dorje P."/>
            <person name="Dorjee K."/>
            <person name="Dupes A."/>
            <person name="Elong R."/>
            <person name="Falk J."/>
            <person name="Farina A."/>
            <person name="Faro S."/>
            <person name="Ferguson D."/>
            <person name="Fisher S."/>
            <person name="Foley C.D."/>
            <person name="Franke A."/>
            <person name="Friedrich D."/>
            <person name="Gadbois L."/>
            <person name="Gearin G."/>
            <person name="Gearin C.R."/>
            <person name="Giannoukos G."/>
            <person name="Goode T."/>
            <person name="Graham J."/>
            <person name="Grandbois E."/>
            <person name="Grewal S."/>
            <person name="Gyaltsen K."/>
            <person name="Hafez N."/>
            <person name="Hagos B."/>
            <person name="Hall J."/>
            <person name="Henson C."/>
            <person name="Hollinger A."/>
            <person name="Honan T."/>
            <person name="Huard M.D."/>
            <person name="Hughes L."/>
            <person name="Hurhula B."/>
            <person name="Husby M.E."/>
            <person name="Kamat A."/>
            <person name="Kanga B."/>
            <person name="Kashin S."/>
            <person name="Khazanovich D."/>
            <person name="Kisner P."/>
            <person name="Lance K."/>
            <person name="Lara M."/>
            <person name="Lee W."/>
            <person name="Lennon N."/>
            <person name="Letendre F."/>
            <person name="LeVine R."/>
            <person name="Lipovsky A."/>
            <person name="Liu X."/>
            <person name="Liu J."/>
            <person name="Liu S."/>
            <person name="Lokyitsang T."/>
            <person name="Lokyitsang Y."/>
            <person name="Lubonja R."/>
            <person name="Lui A."/>
            <person name="MacDonald P."/>
            <person name="Magnisalis V."/>
            <person name="Maru K."/>
            <person name="Matthews C."/>
            <person name="McCusker W."/>
            <person name="McDonough S."/>
            <person name="Mehta T."/>
            <person name="Meldrim J."/>
            <person name="Meneus L."/>
            <person name="Mihai O."/>
            <person name="Mihalev A."/>
            <person name="Mihova T."/>
            <person name="Mittelman R."/>
            <person name="Mlenga V."/>
            <person name="Montmayeur A."/>
            <person name="Mulrain L."/>
            <person name="Navidi A."/>
            <person name="Naylor J."/>
            <person name="Negash T."/>
            <person name="Nguyen T."/>
            <person name="Nguyen N."/>
            <person name="Nicol R."/>
            <person name="Norbu C."/>
            <person name="Norbu N."/>
            <person name="Novod N."/>
            <person name="O'Neill B."/>
            <person name="Osman S."/>
            <person name="Markiewicz E."/>
            <person name="Oyono O.L."/>
            <person name="Patti C."/>
            <person name="Phunkhang P."/>
            <person name="Pierre F."/>
            <person name="Priest M."/>
            <person name="Raghuraman S."/>
            <person name="Rege F."/>
            <person name="Reyes R."/>
            <person name="Rise C."/>
            <person name="Rogov P."/>
            <person name="Ross K."/>
            <person name="Ryan E."/>
            <person name="Settipalli S."/>
            <person name="Shea T."/>
            <person name="Sherpa N."/>
            <person name="Shi L."/>
            <person name="Shih D."/>
            <person name="Sparrow T."/>
            <person name="Spaulding J."/>
            <person name="Stalker J."/>
            <person name="Stange-Thomann N."/>
            <person name="Stavropoulos S."/>
            <person name="Stone C."/>
            <person name="Strader C."/>
            <person name="Tesfaye S."/>
            <person name="Thomson T."/>
            <person name="Thoulutsang Y."/>
            <person name="Thoulutsang D."/>
            <person name="Topham K."/>
            <person name="Topping I."/>
            <person name="Tsamla T."/>
            <person name="Vassiliev H."/>
            <person name="Vo A."/>
            <person name="Wangchuk T."/>
            <person name="Wangdi T."/>
            <person name="Weiand M."/>
            <person name="Wilkinson J."/>
            <person name="Wilson A."/>
            <person name="Yadav S."/>
            <person name="Young G."/>
            <person name="Yu Q."/>
            <person name="Zembek L."/>
            <person name="Zhong D."/>
            <person name="Zimmer A."/>
            <person name="Zwirko Z."/>
            <person name="Jaffe D.B."/>
            <person name="Alvarez P."/>
            <person name="Brockman W."/>
            <person name="Butler J."/>
            <person name="Chin C."/>
            <person name="Gnerre S."/>
            <person name="Grabherr M."/>
            <person name="Kleber M."/>
            <person name="Mauceli E."/>
            <person name="MacCallum I."/>
        </authorList>
    </citation>
    <scope>NUCLEOTIDE SEQUENCE [LARGE SCALE GENOMIC DNA]</scope>
    <source>
        <strain evidence="6 7">TSC#14021-0224.01</strain>
    </source>
</reference>
<name>B3NRN2_DROER</name>
<dbReference type="GO" id="GO:0036064">
    <property type="term" value="C:ciliary basal body"/>
    <property type="evidence" value="ECO:0007669"/>
    <property type="project" value="TreeGrafter"/>
</dbReference>
<feature type="domain" description="CCDC113/CCDC96 coiled-coil" evidence="5">
    <location>
        <begin position="467"/>
        <end position="642"/>
    </location>
</feature>
<dbReference type="InterPro" id="IPR051885">
    <property type="entry name" value="CC_CF"/>
</dbReference>
<dbReference type="OrthoDB" id="10254794at2759"/>
<dbReference type="KEGG" id="der:6549460"/>
<dbReference type="eggNOG" id="ENOG502SGZY">
    <property type="taxonomic scope" value="Eukaryota"/>
</dbReference>
<evidence type="ECO:0000313" key="7">
    <source>
        <dbReference type="Proteomes" id="UP000008711"/>
    </source>
</evidence>
<dbReference type="AlphaFoldDB" id="B3NRN2"/>
<reference evidence="6 7" key="2">
    <citation type="journal article" date="2008" name="Bioinformatics">
        <title>Assembly reconciliation.</title>
        <authorList>
            <person name="Zimin A.V."/>
            <person name="Smith D.R."/>
            <person name="Sutton G."/>
            <person name="Yorke J.A."/>
        </authorList>
    </citation>
    <scope>NUCLEOTIDE SEQUENCE [LARGE SCALE GENOMIC DNA]</scope>
    <source>
        <strain evidence="6 7">TSC#14021-0224.01</strain>
    </source>
</reference>
<comment type="subcellular location">
    <subcellularLocation>
        <location evidence="1">Cell projection</location>
        <location evidence="1">Cilium</location>
    </subcellularLocation>
</comment>
<feature type="region of interest" description="Disordered" evidence="4">
    <location>
        <begin position="1"/>
        <end position="52"/>
    </location>
</feature>
<feature type="compositionally biased region" description="Polar residues" evidence="4">
    <location>
        <begin position="162"/>
        <end position="173"/>
    </location>
</feature>
<dbReference type="PANTHER" id="PTHR15654">
    <property type="entry name" value="COILED-COIL DOMAIN-CONTAINING PROTEIN 113-RELATED"/>
    <property type="match status" value="1"/>
</dbReference>
<feature type="compositionally biased region" description="Low complexity" evidence="4">
    <location>
        <begin position="247"/>
        <end position="257"/>
    </location>
</feature>
<feature type="region of interest" description="Disordered" evidence="4">
    <location>
        <begin position="218"/>
        <end position="270"/>
    </location>
</feature>
<keyword evidence="2" id="KW-0175">Coiled coil</keyword>
<evidence type="ECO:0000259" key="5">
    <source>
        <dbReference type="Pfam" id="PF13870"/>
    </source>
</evidence>
<organism evidence="6 7">
    <name type="scientific">Drosophila erecta</name>
    <name type="common">Fruit fly</name>
    <dbReference type="NCBI Taxonomy" id="7220"/>
    <lineage>
        <taxon>Eukaryota</taxon>
        <taxon>Metazoa</taxon>
        <taxon>Ecdysozoa</taxon>
        <taxon>Arthropoda</taxon>
        <taxon>Hexapoda</taxon>
        <taxon>Insecta</taxon>
        <taxon>Pterygota</taxon>
        <taxon>Neoptera</taxon>
        <taxon>Endopterygota</taxon>
        <taxon>Diptera</taxon>
        <taxon>Brachycera</taxon>
        <taxon>Muscomorpha</taxon>
        <taxon>Ephydroidea</taxon>
        <taxon>Drosophilidae</taxon>
        <taxon>Drosophila</taxon>
        <taxon>Sophophora</taxon>
    </lineage>
</organism>
<keyword evidence="7" id="KW-1185">Reference proteome</keyword>
<gene>
    <name evidence="6" type="primary">Dere\GG22507</name>
    <name evidence="6" type="synonym">dere_GLEANR_7232</name>
    <name evidence="6" type="synonym">GG22507</name>
    <name evidence="6" type="ORF">Dere_GG22507</name>
</gene>
<dbReference type="InterPro" id="IPR025254">
    <property type="entry name" value="CCDC113/CCDC96_CC"/>
</dbReference>
<keyword evidence="3" id="KW-0966">Cell projection</keyword>
<evidence type="ECO:0000256" key="3">
    <source>
        <dbReference type="ARBA" id="ARBA00023273"/>
    </source>
</evidence>
<dbReference type="HOGENOM" id="CLU_408423_0_0_1"/>
<evidence type="ECO:0000256" key="4">
    <source>
        <dbReference type="SAM" id="MobiDB-lite"/>
    </source>
</evidence>
<protein>
    <recommendedName>
        <fullName evidence="5">CCDC113/CCDC96 coiled-coil domain-containing protein</fullName>
    </recommendedName>
</protein>
<feature type="compositionally biased region" description="Basic and acidic residues" evidence="4">
    <location>
        <begin position="76"/>
        <end position="93"/>
    </location>
</feature>
<dbReference type="Pfam" id="PF13870">
    <property type="entry name" value="CCDC113_CCDC96_CC"/>
    <property type="match status" value="1"/>
</dbReference>
<dbReference type="Proteomes" id="UP000008711">
    <property type="component" value="Unassembled WGS sequence"/>
</dbReference>
<dbReference type="EMBL" id="CH954179">
    <property type="protein sequence ID" value="EDV56184.1"/>
    <property type="molecule type" value="Genomic_DNA"/>
</dbReference>
<accession>B3NRN2</accession>
<dbReference type="GO" id="GO:0005930">
    <property type="term" value="C:axoneme"/>
    <property type="evidence" value="ECO:0007669"/>
    <property type="project" value="TreeGrafter"/>
</dbReference>
<sequence>METEINEEPQIDFLEENESDLAEEDLPRGSADINKSHSAQVSVVSISTTEKSEERLKIIRKEERKGLLKEIMSRLKERDAEEAQKKLAGEQDKSQGSFQRPMFSLQVEEWDETSPVSNLDDAVDSDTRQADAAAPAATVGAVEAEEEDMLDSIETPSESDSEAPVTQKSQSLDPMQVAVKSLMLVPSLSDISLSSDPLVPGKSSQSVKSIHAKRITTDGSISVDSEGAEDESTKAPSDSRTTAIEQLTESESLCESLPPSPKTEPTEKEDQPYMDFEQLFPVTTEQVVTGQIELTENPKVVETRQIVYDFISHLIQRVIVKEHRGTEEYIRVRLDKEKLLDALQKEVHDYIIVKDHNKQLEEQIIEYFRRTKNFRCFDRLAQDAEKTYSRRLDHALCYLSYGQERLARVKEKYGILMSTAFLDLSNAMNIVLSTEHHLEQTLKQVLVRPDAETDFLKRLVARELRLMADHRNQISDARLSLMSQKHTLGRILAKIRDVETVCDGVSMTDFISVQNKMFGLEKKIEERNIELKRQRRLYHTDLHITKHNRERSHELKNKIHQLEYKLLEKQQLRNNLKSVLCRAKLEHKAIRRRMKELTIQGGILAMPALMYDYDRTVAYIWEKEKAVSTLRETLKSLTNNLHSILAPTKKHSIIQ</sequence>
<dbReference type="GO" id="GO:0060271">
    <property type="term" value="P:cilium assembly"/>
    <property type="evidence" value="ECO:0007669"/>
    <property type="project" value="TreeGrafter"/>
</dbReference>
<evidence type="ECO:0000256" key="1">
    <source>
        <dbReference type="ARBA" id="ARBA00004138"/>
    </source>
</evidence>
<feature type="compositionally biased region" description="Acidic residues" evidence="4">
    <location>
        <begin position="1"/>
        <end position="24"/>
    </location>
</feature>
<feature type="compositionally biased region" description="Low complexity" evidence="4">
    <location>
        <begin position="130"/>
        <end position="142"/>
    </location>
</feature>
<evidence type="ECO:0000313" key="6">
    <source>
        <dbReference type="EMBL" id="EDV56184.1"/>
    </source>
</evidence>
<evidence type="ECO:0000256" key="2">
    <source>
        <dbReference type="ARBA" id="ARBA00023054"/>
    </source>
</evidence>
<feature type="compositionally biased region" description="Polar residues" evidence="4">
    <location>
        <begin position="234"/>
        <end position="245"/>
    </location>
</feature>
<feature type="compositionally biased region" description="Polar residues" evidence="4">
    <location>
        <begin position="36"/>
        <end position="49"/>
    </location>
</feature>
<feature type="compositionally biased region" description="Acidic residues" evidence="4">
    <location>
        <begin position="143"/>
        <end position="161"/>
    </location>
</feature>